<dbReference type="GO" id="GO:0006096">
    <property type="term" value="P:glycolytic process"/>
    <property type="evidence" value="ECO:0007669"/>
    <property type="project" value="UniProtKB-UniPathway"/>
</dbReference>
<keyword evidence="6" id="KW-0324">Glycolysis</keyword>
<evidence type="ECO:0000313" key="10">
    <source>
        <dbReference type="EMBL" id="EFX05177.1"/>
    </source>
</evidence>
<dbReference type="UniPathway" id="UPA00109">
    <property type="reaction ID" value="UER00180"/>
</dbReference>
<keyword evidence="2 6" id="KW-0808">Transferase</keyword>
<dbReference type="AlphaFoldDB" id="F0XAX4"/>
<feature type="region of interest" description="Disordered" evidence="7">
    <location>
        <begin position="439"/>
        <end position="473"/>
    </location>
</feature>
<dbReference type="eggNOG" id="KOG1369">
    <property type="taxonomic scope" value="Eukaryota"/>
</dbReference>
<dbReference type="PANTHER" id="PTHR19443:SF30">
    <property type="entry name" value="GLUCOKINASE-1-RELATED"/>
    <property type="match status" value="1"/>
</dbReference>
<evidence type="ECO:0000256" key="6">
    <source>
        <dbReference type="RuleBase" id="RU362007"/>
    </source>
</evidence>
<dbReference type="SUPFAM" id="SSF53067">
    <property type="entry name" value="Actin-like ATPase domain"/>
    <property type="match status" value="2"/>
</dbReference>
<protein>
    <recommendedName>
        <fullName evidence="6">Phosphotransferase</fullName>
        <ecNumber evidence="6">2.7.1.-</ecNumber>
    </recommendedName>
</protein>
<name>F0XAX4_GROCL</name>
<dbReference type="OrthoDB" id="419537at2759"/>
<evidence type="ECO:0000256" key="4">
    <source>
        <dbReference type="ARBA" id="ARBA00022777"/>
    </source>
</evidence>
<gene>
    <name evidence="10" type="ORF">CMQ_1813</name>
</gene>
<dbReference type="GO" id="GO:0005524">
    <property type="term" value="F:ATP binding"/>
    <property type="evidence" value="ECO:0007669"/>
    <property type="project" value="UniProtKB-UniRule"/>
</dbReference>
<reference evidence="10 11" key="1">
    <citation type="journal article" date="2011" name="Proc. Natl. Acad. Sci. U.S.A.">
        <title>Genome and transcriptome analyses of the mountain pine beetle-fungal symbiont Grosmannia clavigera, a lodgepole pine pathogen.</title>
        <authorList>
            <person name="DiGuistini S."/>
            <person name="Wang Y."/>
            <person name="Liao N.Y."/>
            <person name="Taylor G."/>
            <person name="Tanguay P."/>
            <person name="Feau N."/>
            <person name="Henrissat B."/>
            <person name="Chan S.K."/>
            <person name="Hesse-Orce U."/>
            <person name="Alamouti S.M."/>
            <person name="Tsui C.K.M."/>
            <person name="Docking R.T."/>
            <person name="Levasseur A."/>
            <person name="Haridas S."/>
            <person name="Robertson G."/>
            <person name="Birol I."/>
            <person name="Holt R.A."/>
            <person name="Marra M.A."/>
            <person name="Hamelin R.C."/>
            <person name="Hirst M."/>
            <person name="Jones S.J.M."/>
            <person name="Bohlmann J."/>
            <person name="Breuil C."/>
        </authorList>
    </citation>
    <scope>NUCLEOTIDE SEQUENCE [LARGE SCALE GENOMIC DNA]</scope>
    <source>
        <strain evidence="11">kw1407 / UAMH 11150</strain>
    </source>
</reference>
<accession>F0XAX4</accession>
<dbReference type="Proteomes" id="UP000007796">
    <property type="component" value="Unassembled WGS sequence"/>
</dbReference>
<dbReference type="GO" id="GO:0001678">
    <property type="term" value="P:intracellular glucose homeostasis"/>
    <property type="evidence" value="ECO:0007669"/>
    <property type="project" value="InterPro"/>
</dbReference>
<evidence type="ECO:0000256" key="1">
    <source>
        <dbReference type="ARBA" id="ARBA00009225"/>
    </source>
</evidence>
<sequence>MSGMAGPAAVDDIISQFDLSSTALQTITDHFVSQLKLGLLDSNLPFQLPAFVTAIPDGTETGRFLSVDLGGTNCRICMVDLHGHGSFSVVQEKHTVPRYVMVNSRYDPLFSWLAAQIGTFAQAQKLFPQAGSDAATKDRKVPLGFTFSFTCDQVSLASGTLLHWDKGWDIPSALGRDPCQLLQEALDSANIPVRVTALANDSVGTLLAQAYTSGGQQATTAKTLAGMIVGTGTNAAYVERLRHVKRHGVEAERASLDDVMIINTEWGCLDDSLIVLPRTRFDDELDAHSTDRGSQMLEKRVSGMYLGELFRLAVEELYRLNNVFDFVVADNSTLLRMAGVDSSLLSLLADSSLDDEAKTKLVATTLALQDTSSKDLAILQRISAAIMTRAARLVGAALAAIVIQSGHLGDGVHVDESSPSPSPSFPKTVADDSKFYLGTLEPPNLGRNKERRNSASPAEAESSIVPPPKSTHNLHLSAVQGDGRTQTREADTIDIGVTGSVIEYYPTFEAEMRAALQEISGIGPQGEKRIRAGVCKDGSAVGAALMAQAALSTKD</sequence>
<dbReference type="RefSeq" id="XP_014174659.1">
    <property type="nucleotide sequence ID" value="XM_014319184.1"/>
</dbReference>
<organism evidence="11">
    <name type="scientific">Grosmannia clavigera (strain kw1407 / UAMH 11150)</name>
    <name type="common">Blue stain fungus</name>
    <name type="synonym">Graphiocladiella clavigera</name>
    <dbReference type="NCBI Taxonomy" id="655863"/>
    <lineage>
        <taxon>Eukaryota</taxon>
        <taxon>Fungi</taxon>
        <taxon>Dikarya</taxon>
        <taxon>Ascomycota</taxon>
        <taxon>Pezizomycotina</taxon>
        <taxon>Sordariomycetes</taxon>
        <taxon>Sordariomycetidae</taxon>
        <taxon>Ophiostomatales</taxon>
        <taxon>Ophiostomataceae</taxon>
        <taxon>Leptographium</taxon>
    </lineage>
</organism>
<dbReference type="InterPro" id="IPR022672">
    <property type="entry name" value="Hexokinase_N"/>
</dbReference>
<dbReference type="InParanoid" id="F0XAX4"/>
<dbReference type="GO" id="GO:0005829">
    <property type="term" value="C:cytosol"/>
    <property type="evidence" value="ECO:0007669"/>
    <property type="project" value="TreeGrafter"/>
</dbReference>
<dbReference type="GO" id="GO:0006006">
    <property type="term" value="P:glucose metabolic process"/>
    <property type="evidence" value="ECO:0007669"/>
    <property type="project" value="TreeGrafter"/>
</dbReference>
<dbReference type="PROSITE" id="PS51748">
    <property type="entry name" value="HEXOKINASE_2"/>
    <property type="match status" value="1"/>
</dbReference>
<feature type="domain" description="Hexokinase C-terminal" evidence="9">
    <location>
        <begin position="488"/>
        <end position="547"/>
    </location>
</feature>
<dbReference type="EMBL" id="GL629747">
    <property type="protein sequence ID" value="EFX05177.1"/>
    <property type="molecule type" value="Genomic_DNA"/>
</dbReference>
<proteinExistence type="inferred from homology"/>
<dbReference type="PRINTS" id="PR00475">
    <property type="entry name" value="HEXOKINASE"/>
</dbReference>
<dbReference type="EC" id="2.7.1.-" evidence="6"/>
<evidence type="ECO:0000256" key="2">
    <source>
        <dbReference type="ARBA" id="ARBA00022679"/>
    </source>
</evidence>
<evidence type="ECO:0000313" key="11">
    <source>
        <dbReference type="Proteomes" id="UP000007796"/>
    </source>
</evidence>
<dbReference type="GeneID" id="25974733"/>
<dbReference type="Pfam" id="PF03727">
    <property type="entry name" value="Hexokinase_2"/>
    <property type="match status" value="2"/>
</dbReference>
<dbReference type="InterPro" id="IPR022673">
    <property type="entry name" value="Hexokinase_C"/>
</dbReference>
<dbReference type="GO" id="GO:0005536">
    <property type="term" value="F:D-glucose binding"/>
    <property type="evidence" value="ECO:0007669"/>
    <property type="project" value="InterPro"/>
</dbReference>
<dbReference type="InterPro" id="IPR001312">
    <property type="entry name" value="Hexokinase"/>
</dbReference>
<keyword evidence="5 6" id="KW-0067">ATP-binding</keyword>
<dbReference type="InterPro" id="IPR043129">
    <property type="entry name" value="ATPase_NBD"/>
</dbReference>
<evidence type="ECO:0000259" key="9">
    <source>
        <dbReference type="Pfam" id="PF03727"/>
    </source>
</evidence>
<evidence type="ECO:0000256" key="5">
    <source>
        <dbReference type="ARBA" id="ARBA00022840"/>
    </source>
</evidence>
<keyword evidence="4 6" id="KW-0418">Kinase</keyword>
<evidence type="ECO:0000256" key="7">
    <source>
        <dbReference type="SAM" id="MobiDB-lite"/>
    </source>
</evidence>
<dbReference type="GO" id="GO:0004340">
    <property type="term" value="F:glucokinase activity"/>
    <property type="evidence" value="ECO:0007669"/>
    <property type="project" value="TreeGrafter"/>
</dbReference>
<dbReference type="PANTHER" id="PTHR19443">
    <property type="entry name" value="HEXOKINASE"/>
    <property type="match status" value="1"/>
</dbReference>
<evidence type="ECO:0000256" key="3">
    <source>
        <dbReference type="ARBA" id="ARBA00022741"/>
    </source>
</evidence>
<dbReference type="Pfam" id="PF00349">
    <property type="entry name" value="Hexokinase_1"/>
    <property type="match status" value="1"/>
</dbReference>
<evidence type="ECO:0000259" key="8">
    <source>
        <dbReference type="Pfam" id="PF00349"/>
    </source>
</evidence>
<dbReference type="GO" id="GO:0005739">
    <property type="term" value="C:mitochondrion"/>
    <property type="evidence" value="ECO:0007669"/>
    <property type="project" value="TreeGrafter"/>
</dbReference>
<comment type="similarity">
    <text evidence="1 6">Belongs to the hexokinase family.</text>
</comment>
<dbReference type="STRING" id="655863.F0XAX4"/>
<dbReference type="Gene3D" id="3.30.420.40">
    <property type="match status" value="1"/>
</dbReference>
<keyword evidence="11" id="KW-1185">Reference proteome</keyword>
<dbReference type="Gene3D" id="3.40.367.20">
    <property type="match status" value="2"/>
</dbReference>
<feature type="domain" description="Hexokinase C-terminal" evidence="9">
    <location>
        <begin position="225"/>
        <end position="407"/>
    </location>
</feature>
<dbReference type="GO" id="GO:0008865">
    <property type="term" value="F:fructokinase activity"/>
    <property type="evidence" value="ECO:0007669"/>
    <property type="project" value="TreeGrafter"/>
</dbReference>
<dbReference type="HOGENOM" id="CLU_014393_5_0_1"/>
<keyword evidence="3 6" id="KW-0547">Nucleotide-binding</keyword>
<feature type="domain" description="Hexokinase N-terminal" evidence="8">
    <location>
        <begin position="10"/>
        <end position="211"/>
    </location>
</feature>